<keyword evidence="1 4" id="KW-0812">Transmembrane</keyword>
<evidence type="ECO:0000256" key="2">
    <source>
        <dbReference type="ARBA" id="ARBA00022989"/>
    </source>
</evidence>
<dbReference type="InterPro" id="IPR011701">
    <property type="entry name" value="MFS"/>
</dbReference>
<dbReference type="PROSITE" id="PS50850">
    <property type="entry name" value="MFS"/>
    <property type="match status" value="1"/>
</dbReference>
<feature type="transmembrane region" description="Helical" evidence="4">
    <location>
        <begin position="370"/>
        <end position="390"/>
    </location>
</feature>
<dbReference type="PANTHER" id="PTHR23518">
    <property type="entry name" value="C-METHYLTRANSFERASE"/>
    <property type="match status" value="1"/>
</dbReference>
<dbReference type="CDD" id="cd17370">
    <property type="entry name" value="MFS_MJ1317_like"/>
    <property type="match status" value="1"/>
</dbReference>
<dbReference type="Proteomes" id="UP000177050">
    <property type="component" value="Unassembled WGS sequence"/>
</dbReference>
<name>A0A1F7L0Q5_9BACT</name>
<dbReference type="Pfam" id="PF07690">
    <property type="entry name" value="MFS_1"/>
    <property type="match status" value="1"/>
</dbReference>
<feature type="transmembrane region" description="Helical" evidence="4">
    <location>
        <begin position="37"/>
        <end position="59"/>
    </location>
</feature>
<evidence type="ECO:0000313" key="6">
    <source>
        <dbReference type="EMBL" id="OGK73702.1"/>
    </source>
</evidence>
<reference evidence="6 7" key="1">
    <citation type="journal article" date="2016" name="Nat. Commun.">
        <title>Thousands of microbial genomes shed light on interconnected biogeochemical processes in an aquifer system.</title>
        <authorList>
            <person name="Anantharaman K."/>
            <person name="Brown C.T."/>
            <person name="Hug L.A."/>
            <person name="Sharon I."/>
            <person name="Castelle C.J."/>
            <person name="Probst A.J."/>
            <person name="Thomas B.C."/>
            <person name="Singh A."/>
            <person name="Wilkins M.J."/>
            <person name="Karaoz U."/>
            <person name="Brodie E.L."/>
            <person name="Williams K.H."/>
            <person name="Hubbard S.S."/>
            <person name="Banfield J.F."/>
        </authorList>
    </citation>
    <scope>NUCLEOTIDE SEQUENCE [LARGE SCALE GENOMIC DNA]</scope>
</reference>
<evidence type="ECO:0000259" key="5">
    <source>
        <dbReference type="PROSITE" id="PS50850"/>
    </source>
</evidence>
<dbReference type="Gene3D" id="1.20.1250.20">
    <property type="entry name" value="MFS general substrate transporter like domains"/>
    <property type="match status" value="2"/>
</dbReference>
<dbReference type="GO" id="GO:0022857">
    <property type="term" value="F:transmembrane transporter activity"/>
    <property type="evidence" value="ECO:0007669"/>
    <property type="project" value="InterPro"/>
</dbReference>
<protein>
    <recommendedName>
        <fullName evidence="5">Major facilitator superfamily (MFS) profile domain-containing protein</fullName>
    </recommendedName>
</protein>
<feature type="domain" description="Major facilitator superfamily (MFS) profile" evidence="5">
    <location>
        <begin position="13"/>
        <end position="391"/>
    </location>
</feature>
<dbReference type="AlphaFoldDB" id="A0A1F7L0Q5"/>
<dbReference type="InterPro" id="IPR020846">
    <property type="entry name" value="MFS_dom"/>
</dbReference>
<feature type="transmembrane region" description="Helical" evidence="4">
    <location>
        <begin position="283"/>
        <end position="301"/>
    </location>
</feature>
<feature type="transmembrane region" description="Helical" evidence="4">
    <location>
        <begin position="341"/>
        <end position="364"/>
    </location>
</feature>
<sequence length="391" mass="43147">MVKGKKQKAVPPTVLVLSLVSLFNDIASEMIYPIVPLFLTTVLGAPVSVVGLIEGIAEATASSMKLISGYWSDKIHKRKIFVVLGYGFGALSKLLTAVATVWPFVLFARFIDRLGKGVRTSARDSLLLQNTTKENKGFIFGFHRAVDSLGAVIGPLLALVLLSVFKENMRLTFMVAFIPAVIGLFLLVFFVKERTDKGKHELDKKKNIKISWREINPSLKIFFLVSMIFALGNSADSFLILRSKQLGLTTTLTVLAYVLYNVVQTVFSTPGGQLADKIGARRVYFIGLIVFAFVYFGFSFIQNAVFIWILFPVYGLYIAFTDGVSKAYISEFITERESGTYFGIYQTGMAICQFMASFIGGVLWSSFGPSYTFLYGAAMAVLALGVSRLAR</sequence>
<organism evidence="6 7">
    <name type="scientific">Candidatus Roizmanbacteria bacterium RIFOXYD1_FULL_38_12</name>
    <dbReference type="NCBI Taxonomy" id="1802093"/>
    <lineage>
        <taxon>Bacteria</taxon>
        <taxon>Candidatus Roizmaniibacteriota</taxon>
    </lineage>
</organism>
<evidence type="ECO:0000256" key="1">
    <source>
        <dbReference type="ARBA" id="ARBA00022692"/>
    </source>
</evidence>
<feature type="transmembrane region" description="Helical" evidence="4">
    <location>
        <begin position="80"/>
        <end position="105"/>
    </location>
</feature>
<evidence type="ECO:0000256" key="4">
    <source>
        <dbReference type="SAM" id="Phobius"/>
    </source>
</evidence>
<proteinExistence type="predicted"/>
<keyword evidence="3 4" id="KW-0472">Membrane</keyword>
<dbReference type="PANTHER" id="PTHR23518:SF2">
    <property type="entry name" value="MAJOR FACILITATOR SUPERFAMILY TRANSPORTER"/>
    <property type="match status" value="1"/>
</dbReference>
<evidence type="ECO:0000256" key="3">
    <source>
        <dbReference type="ARBA" id="ARBA00023136"/>
    </source>
</evidence>
<comment type="caution">
    <text evidence="6">The sequence shown here is derived from an EMBL/GenBank/DDBJ whole genome shotgun (WGS) entry which is preliminary data.</text>
</comment>
<feature type="transmembrane region" description="Helical" evidence="4">
    <location>
        <begin position="171"/>
        <end position="191"/>
    </location>
</feature>
<feature type="transmembrane region" description="Helical" evidence="4">
    <location>
        <begin position="307"/>
        <end position="329"/>
    </location>
</feature>
<gene>
    <name evidence="6" type="ORF">A3K52_02865</name>
</gene>
<feature type="transmembrane region" description="Helical" evidence="4">
    <location>
        <begin position="145"/>
        <end position="164"/>
    </location>
</feature>
<dbReference type="InterPro" id="IPR036259">
    <property type="entry name" value="MFS_trans_sf"/>
</dbReference>
<dbReference type="EMBL" id="MGBR01000001">
    <property type="protein sequence ID" value="OGK73702.1"/>
    <property type="molecule type" value="Genomic_DNA"/>
</dbReference>
<dbReference type="SUPFAM" id="SSF103473">
    <property type="entry name" value="MFS general substrate transporter"/>
    <property type="match status" value="1"/>
</dbReference>
<keyword evidence="2 4" id="KW-1133">Transmembrane helix</keyword>
<accession>A0A1F7L0Q5</accession>
<evidence type="ECO:0000313" key="7">
    <source>
        <dbReference type="Proteomes" id="UP000177050"/>
    </source>
</evidence>